<comment type="caution">
    <text evidence="1">The sequence shown here is derived from an EMBL/GenBank/DDBJ whole genome shotgun (WGS) entry which is preliminary data.</text>
</comment>
<proteinExistence type="predicted"/>
<evidence type="ECO:0000313" key="1">
    <source>
        <dbReference type="EMBL" id="KAJ1373215.1"/>
    </source>
</evidence>
<evidence type="ECO:0000313" key="2">
    <source>
        <dbReference type="Proteomes" id="UP001196413"/>
    </source>
</evidence>
<name>A0AAD5RBP7_PARTN</name>
<dbReference type="EMBL" id="JAHQIW010007237">
    <property type="protein sequence ID" value="KAJ1373215.1"/>
    <property type="molecule type" value="Genomic_DNA"/>
</dbReference>
<dbReference type="AlphaFoldDB" id="A0AAD5RBP7"/>
<keyword evidence="2" id="KW-1185">Reference proteome</keyword>
<organism evidence="1 2">
    <name type="scientific">Parelaphostrongylus tenuis</name>
    <name type="common">Meningeal worm</name>
    <dbReference type="NCBI Taxonomy" id="148309"/>
    <lineage>
        <taxon>Eukaryota</taxon>
        <taxon>Metazoa</taxon>
        <taxon>Ecdysozoa</taxon>
        <taxon>Nematoda</taxon>
        <taxon>Chromadorea</taxon>
        <taxon>Rhabditida</taxon>
        <taxon>Rhabditina</taxon>
        <taxon>Rhabditomorpha</taxon>
        <taxon>Strongyloidea</taxon>
        <taxon>Metastrongylidae</taxon>
        <taxon>Parelaphostrongylus</taxon>
    </lineage>
</organism>
<sequence>MSLIIATLTGSVKKLPWIVGKQLFIYWPKGMMGLTSNVESLPSSCYGDLITTPARAIKSTQRVTAFPRHGVLRRRSLKNIKLVLNGKCMAPYDKKSSFDKVTIYYYDATWNLPEQQERFGSNIEKHQVDIVYLF</sequence>
<dbReference type="Proteomes" id="UP001196413">
    <property type="component" value="Unassembled WGS sequence"/>
</dbReference>
<gene>
    <name evidence="1" type="ORF">KIN20_035568</name>
</gene>
<accession>A0AAD5RBP7</accession>
<reference evidence="1" key="1">
    <citation type="submission" date="2021-06" db="EMBL/GenBank/DDBJ databases">
        <title>Parelaphostrongylus tenuis whole genome reference sequence.</title>
        <authorList>
            <person name="Garwood T.J."/>
            <person name="Larsen P.A."/>
            <person name="Fountain-Jones N.M."/>
            <person name="Garbe J.R."/>
            <person name="Macchietto M.G."/>
            <person name="Kania S.A."/>
            <person name="Gerhold R.W."/>
            <person name="Richards J.E."/>
            <person name="Wolf T.M."/>
        </authorList>
    </citation>
    <scope>NUCLEOTIDE SEQUENCE</scope>
    <source>
        <strain evidence="1">MNPRO001-30</strain>
        <tissue evidence="1">Meninges</tissue>
    </source>
</reference>
<protein>
    <submittedName>
        <fullName evidence="1">Uncharacterized protein</fullName>
    </submittedName>
</protein>